<evidence type="ECO:0000313" key="15">
    <source>
        <dbReference type="Proteomes" id="UP000800094"/>
    </source>
</evidence>
<evidence type="ECO:0000256" key="2">
    <source>
        <dbReference type="ARBA" id="ARBA00008131"/>
    </source>
</evidence>
<dbReference type="GO" id="GO:0022627">
    <property type="term" value="C:cytosolic small ribosomal subunit"/>
    <property type="evidence" value="ECO:0007669"/>
    <property type="project" value="UniProtKB-UniRule"/>
</dbReference>
<feature type="initiator methionine" description="Removed" evidence="9">
    <location>
        <position position="556"/>
    </location>
</feature>
<evidence type="ECO:0000256" key="11">
    <source>
        <dbReference type="SAM" id="MobiDB-lite"/>
    </source>
</evidence>
<dbReference type="InterPro" id="IPR036144">
    <property type="entry name" value="RibA-like_sf"/>
</dbReference>
<evidence type="ECO:0000256" key="6">
    <source>
        <dbReference type="ARBA" id="ARBA00022990"/>
    </source>
</evidence>
<name>A0A6A6IVL7_9PLEO</name>
<dbReference type="EMBL" id="ML987191">
    <property type="protein sequence ID" value="KAF2253660.1"/>
    <property type="molecule type" value="Genomic_DNA"/>
</dbReference>
<reference evidence="14" key="1">
    <citation type="journal article" date="2020" name="Stud. Mycol.">
        <title>101 Dothideomycetes genomes: a test case for predicting lifestyles and emergence of pathogens.</title>
        <authorList>
            <person name="Haridas S."/>
            <person name="Albert R."/>
            <person name="Binder M."/>
            <person name="Bloem J."/>
            <person name="Labutti K."/>
            <person name="Salamov A."/>
            <person name="Andreopoulos B."/>
            <person name="Baker S."/>
            <person name="Barry K."/>
            <person name="Bills G."/>
            <person name="Bluhm B."/>
            <person name="Cannon C."/>
            <person name="Castanera R."/>
            <person name="Culley D."/>
            <person name="Daum C."/>
            <person name="Ezra D."/>
            <person name="Gonzalez J."/>
            <person name="Henrissat B."/>
            <person name="Kuo A."/>
            <person name="Liang C."/>
            <person name="Lipzen A."/>
            <person name="Lutzoni F."/>
            <person name="Magnuson J."/>
            <person name="Mondo S."/>
            <person name="Nolan M."/>
            <person name="Ohm R."/>
            <person name="Pangilinan J."/>
            <person name="Park H.-J."/>
            <person name="Ramirez L."/>
            <person name="Alfaro M."/>
            <person name="Sun H."/>
            <person name="Tritt A."/>
            <person name="Yoshinaga Y."/>
            <person name="Zwiers L.-H."/>
            <person name="Turgeon B."/>
            <person name="Goodwin S."/>
            <person name="Spatafora J."/>
            <person name="Crous P."/>
            <person name="Grigoriev I."/>
        </authorList>
    </citation>
    <scope>NUCLEOTIDE SEQUENCE</scope>
    <source>
        <strain evidence="14">CBS 122368</strain>
    </source>
</reference>
<sequence>MSVESSSDALLKDILEGMNALRKENAQLASAIDEINGRVNMLAGVKQLKDEAKSEAANGASGQKAKDAESEKTVEAVSQQYEQAPAIIDAAPRRTSVSKTSKIILTSYPGQAGVDPLPMDWGAKDPAVRGPVVVSRHPSTIRRRNAIGAHGGSYSIYHALAVASKNLDVDHKPDFTNTEPAANIGPFPQWSDKKKIVAMDPFGHLAPWLYKDIVQKDDVEIRPTIAITKAHMKLPELETSVQKGRLVPDGKICLNATGELAVTKVAVEPVWYLPGVAERFGIDEGTLRRALFEETGGSYPELITRHDIKLFLPPIGGLTVYIFGDPAKMADPNVRLALRVHDECNGSDVFGSDICTCRPYLIFGVEEAVKEAQKGGSGVVIYFRKEGRALGEVTKYLVYNARKRGEDRASEYFKRTENIAGVKDMRFQALMPDILHWLGITKIDRMLSMSNMKHDAIVEQGIPIHERIPIPEEMIPEDSRVEIDAKIQAGYFTTGHVMTMEELANVKGRGWEDIDGRLKVGSFRWFWTGRGVGWKVADIPVAIVALRRPPPFVAIMAVGKNKRLSKGKKGLKKKTDTFAKKDWYNVKAPGTFQIRDVGKTLVNRTTGLKNANDSLKGRIFEVSLADLQKDEDHAFRKVKLRVDEVQGKNCLTNFHGLDFTSDKLRSLVRKWQTLIEANVVVKTTDDYLLRLFAIAFTKRRPNQIKKTTYAASSQIRLIRKKMVEIMTREASSCSLAQLTQKLIPEVIGREIEKSTQGIYPLQNVHVRKVKLLKAPKFDLGALLGLHGESSQDDSGQKVEREFKEQVLENV</sequence>
<dbReference type="CDD" id="cd00641">
    <property type="entry name" value="GTP_cyclohydro2"/>
    <property type="match status" value="1"/>
</dbReference>
<dbReference type="InterPro" id="IPR027500">
    <property type="entry name" value="Ribosomal_eS1_euk"/>
</dbReference>
<dbReference type="Gene3D" id="3.40.50.10990">
    <property type="entry name" value="GTP cyclohydrolase II"/>
    <property type="match status" value="1"/>
</dbReference>
<dbReference type="InterPro" id="IPR022163">
    <property type="entry name" value="GTP_CH_N"/>
</dbReference>
<dbReference type="PANTHER" id="PTHR47259:SF2">
    <property type="entry name" value="URACIL-REGULATED PROTEIN 1"/>
    <property type="match status" value="1"/>
</dbReference>
<dbReference type="Pfam" id="PF01015">
    <property type="entry name" value="Ribosomal_S3Ae"/>
    <property type="match status" value="1"/>
</dbReference>
<evidence type="ECO:0000256" key="9">
    <source>
        <dbReference type="HAMAP-Rule" id="MF_03122"/>
    </source>
</evidence>
<evidence type="ECO:0000256" key="1">
    <source>
        <dbReference type="ARBA" id="ARBA00004496"/>
    </source>
</evidence>
<dbReference type="InterPro" id="IPR000926">
    <property type="entry name" value="RibA"/>
</dbReference>
<dbReference type="InterPro" id="IPR018281">
    <property type="entry name" value="Ribosomal_eS1_CS"/>
</dbReference>
<feature type="region of interest" description="Disordered" evidence="11">
    <location>
        <begin position="53"/>
        <end position="72"/>
    </location>
</feature>
<feature type="domain" description="GTP cyclohydrolase N-terminal" evidence="13">
    <location>
        <begin position="102"/>
        <end position="294"/>
    </location>
</feature>
<feature type="modified residue" description="N-acetylalanine; partial" evidence="9">
    <location>
        <position position="557"/>
    </location>
</feature>
<organism evidence="14 15">
    <name type="scientific">Trematosphaeria pertusa</name>
    <dbReference type="NCBI Taxonomy" id="390896"/>
    <lineage>
        <taxon>Eukaryota</taxon>
        <taxon>Fungi</taxon>
        <taxon>Dikarya</taxon>
        <taxon>Ascomycota</taxon>
        <taxon>Pezizomycotina</taxon>
        <taxon>Dothideomycetes</taxon>
        <taxon>Pleosporomycetidae</taxon>
        <taxon>Pleosporales</taxon>
        <taxon>Massarineae</taxon>
        <taxon>Trematosphaeriaceae</taxon>
        <taxon>Trematosphaeria</taxon>
    </lineage>
</organism>
<dbReference type="AlphaFoldDB" id="A0A6A6IVL7"/>
<evidence type="ECO:0000256" key="10">
    <source>
        <dbReference type="RuleBase" id="RU000668"/>
    </source>
</evidence>
<feature type="domain" description="GTP cyclohydrolase II" evidence="12">
    <location>
        <begin position="327"/>
        <end position="469"/>
    </location>
</feature>
<dbReference type="Pfam" id="PF00925">
    <property type="entry name" value="GTP_cyclohydro2"/>
    <property type="match status" value="1"/>
</dbReference>
<keyword evidence="9" id="KW-0963">Cytoplasm</keyword>
<dbReference type="NCBIfam" id="NF005536">
    <property type="entry name" value="PRK07198.1"/>
    <property type="match status" value="1"/>
</dbReference>
<dbReference type="Proteomes" id="UP000800094">
    <property type="component" value="Unassembled WGS sequence"/>
</dbReference>
<dbReference type="PROSITE" id="PS01191">
    <property type="entry name" value="RIBOSOMAL_S3AE"/>
    <property type="match status" value="1"/>
</dbReference>
<keyword evidence="5 9" id="KW-0689">Ribosomal protein</keyword>
<comment type="subcellular location">
    <subcellularLocation>
        <location evidence="1 9">Cytoplasm</location>
    </subcellularLocation>
</comment>
<evidence type="ECO:0000256" key="3">
    <source>
        <dbReference type="ARBA" id="ARBA00022741"/>
    </source>
</evidence>
<comment type="subunit">
    <text evidence="9">Component of the small ribosomal subunit. Mature ribosomes consist of a small (40S) and a large (60S) subunit. The 40S subunit contains about 33 different proteins and 1 molecule of RNA (18S). The 60S subunit contains about 49 different proteins and 3 molecules of RNA (25S, 5.8S and 5S).</text>
</comment>
<dbReference type="InterPro" id="IPR001593">
    <property type="entry name" value="Ribosomal_eS1"/>
</dbReference>
<protein>
    <recommendedName>
        <fullName evidence="9">Small ribosomal subunit protein eS1</fullName>
    </recommendedName>
</protein>
<proteinExistence type="inferred from homology"/>
<evidence type="ECO:0000256" key="4">
    <source>
        <dbReference type="ARBA" id="ARBA00022801"/>
    </source>
</evidence>
<evidence type="ECO:0000259" key="13">
    <source>
        <dbReference type="Pfam" id="PF12471"/>
    </source>
</evidence>
<dbReference type="InterPro" id="IPR032677">
    <property type="entry name" value="GTP_cyclohydro_II"/>
</dbReference>
<dbReference type="SMART" id="SM01397">
    <property type="entry name" value="Ribosomal_S3Ae"/>
    <property type="match status" value="1"/>
</dbReference>
<evidence type="ECO:0000256" key="7">
    <source>
        <dbReference type="ARBA" id="ARBA00023134"/>
    </source>
</evidence>
<keyword evidence="7" id="KW-0342">GTP-binding</keyword>
<dbReference type="OrthoDB" id="57939at2759"/>
<evidence type="ECO:0000256" key="8">
    <source>
        <dbReference type="ARBA" id="ARBA00023274"/>
    </source>
</evidence>
<keyword evidence="8 9" id="KW-0687">Ribonucleoprotein</keyword>
<comment type="similarity">
    <text evidence="2">Belongs to the GTP cyclohydrolase II family.</text>
</comment>
<dbReference type="SUPFAM" id="SSF142695">
    <property type="entry name" value="RibA-like"/>
    <property type="match status" value="1"/>
</dbReference>
<evidence type="ECO:0000259" key="12">
    <source>
        <dbReference type="Pfam" id="PF00925"/>
    </source>
</evidence>
<comment type="similarity">
    <text evidence="9 10">Belongs to the eukaryotic ribosomal protein eS1 family.</text>
</comment>
<dbReference type="GO" id="GO:0006412">
    <property type="term" value="P:translation"/>
    <property type="evidence" value="ECO:0007669"/>
    <property type="project" value="UniProtKB-UniRule"/>
</dbReference>
<evidence type="ECO:0000256" key="5">
    <source>
        <dbReference type="ARBA" id="ARBA00022980"/>
    </source>
</evidence>
<dbReference type="GO" id="GO:0005525">
    <property type="term" value="F:GTP binding"/>
    <property type="evidence" value="ECO:0007669"/>
    <property type="project" value="UniProtKB-KW"/>
</dbReference>
<dbReference type="Pfam" id="PF12471">
    <property type="entry name" value="GTP_CH_N"/>
    <property type="match status" value="1"/>
</dbReference>
<keyword evidence="15" id="KW-1185">Reference proteome</keyword>
<evidence type="ECO:0000313" key="14">
    <source>
        <dbReference type="EMBL" id="KAF2253660.1"/>
    </source>
</evidence>
<gene>
    <name evidence="9" type="primary">RPS1</name>
    <name evidence="14" type="ORF">BU26DRAFT_528753</name>
</gene>
<keyword evidence="4" id="KW-0378">Hydrolase</keyword>
<dbReference type="GO" id="GO:0003735">
    <property type="term" value="F:structural constituent of ribosome"/>
    <property type="evidence" value="ECO:0007669"/>
    <property type="project" value="UniProtKB-UniRule"/>
</dbReference>
<accession>A0A6A6IVL7</accession>
<dbReference type="GO" id="GO:0009231">
    <property type="term" value="P:riboflavin biosynthetic process"/>
    <property type="evidence" value="ECO:0007669"/>
    <property type="project" value="InterPro"/>
</dbReference>
<dbReference type="PANTHER" id="PTHR47259">
    <property type="match status" value="1"/>
</dbReference>
<keyword evidence="6 9" id="KW-0007">Acetylation</keyword>
<dbReference type="HAMAP" id="MF_03122">
    <property type="entry name" value="Ribosomal_eS1_euk"/>
    <property type="match status" value="1"/>
</dbReference>
<dbReference type="GO" id="GO:0003935">
    <property type="term" value="F:GTP cyclohydrolase II activity"/>
    <property type="evidence" value="ECO:0007669"/>
    <property type="project" value="InterPro"/>
</dbReference>
<keyword evidence="3" id="KW-0547">Nucleotide-binding</keyword>